<feature type="domain" description="CBS" evidence="3">
    <location>
        <begin position="77"/>
        <end position="132"/>
    </location>
</feature>
<dbReference type="Gene3D" id="3.10.580.10">
    <property type="entry name" value="CBS-domain"/>
    <property type="match status" value="2"/>
</dbReference>
<proteinExistence type="predicted"/>
<name>A0A4R7V5A3_9PSEU</name>
<dbReference type="InterPro" id="IPR000644">
    <property type="entry name" value="CBS_dom"/>
</dbReference>
<evidence type="ECO:0000256" key="1">
    <source>
        <dbReference type="ARBA" id="ARBA00023122"/>
    </source>
</evidence>
<evidence type="ECO:0000256" key="2">
    <source>
        <dbReference type="PROSITE-ProRule" id="PRU00703"/>
    </source>
</evidence>
<accession>A0A4R7V5A3</accession>
<gene>
    <name evidence="4" type="ORF">CLV71_11419</name>
</gene>
<dbReference type="EMBL" id="SOCP01000014">
    <property type="protein sequence ID" value="TDV44110.1"/>
    <property type="molecule type" value="Genomic_DNA"/>
</dbReference>
<dbReference type="RefSeq" id="WP_133906581.1">
    <property type="nucleotide sequence ID" value="NZ_SOCP01000014.1"/>
</dbReference>
<dbReference type="SUPFAM" id="SSF54631">
    <property type="entry name" value="CBS-domain pair"/>
    <property type="match status" value="1"/>
</dbReference>
<dbReference type="Pfam" id="PF00571">
    <property type="entry name" value="CBS"/>
    <property type="match status" value="2"/>
</dbReference>
<comment type="caution">
    <text evidence="4">The sequence shown here is derived from an EMBL/GenBank/DDBJ whole genome shotgun (WGS) entry which is preliminary data.</text>
</comment>
<dbReference type="InterPro" id="IPR051257">
    <property type="entry name" value="Diverse_CBS-Domain"/>
</dbReference>
<dbReference type="Gene3D" id="3.30.1340.30">
    <property type="match status" value="1"/>
</dbReference>
<dbReference type="PANTHER" id="PTHR43080">
    <property type="entry name" value="CBS DOMAIN-CONTAINING PROTEIN CBSX3, MITOCHONDRIAL"/>
    <property type="match status" value="1"/>
</dbReference>
<feature type="domain" description="CBS" evidence="3">
    <location>
        <begin position="16"/>
        <end position="76"/>
    </location>
</feature>
<dbReference type="Proteomes" id="UP000294927">
    <property type="component" value="Unassembled WGS sequence"/>
</dbReference>
<keyword evidence="5" id="KW-1185">Reference proteome</keyword>
<dbReference type="PANTHER" id="PTHR43080:SF29">
    <property type="entry name" value="OS02G0818000 PROTEIN"/>
    <property type="match status" value="1"/>
</dbReference>
<organism evidence="4 5">
    <name type="scientific">Actinophytocola oryzae</name>
    <dbReference type="NCBI Taxonomy" id="502181"/>
    <lineage>
        <taxon>Bacteria</taxon>
        <taxon>Bacillati</taxon>
        <taxon>Actinomycetota</taxon>
        <taxon>Actinomycetes</taxon>
        <taxon>Pseudonocardiales</taxon>
        <taxon>Pseudonocardiaceae</taxon>
    </lineage>
</organism>
<dbReference type="InterPro" id="IPR007055">
    <property type="entry name" value="BON_dom"/>
</dbReference>
<evidence type="ECO:0000313" key="5">
    <source>
        <dbReference type="Proteomes" id="UP000294927"/>
    </source>
</evidence>
<reference evidence="4 5" key="1">
    <citation type="submission" date="2019-03" db="EMBL/GenBank/DDBJ databases">
        <title>Genomic Encyclopedia of Archaeal and Bacterial Type Strains, Phase II (KMG-II): from individual species to whole genera.</title>
        <authorList>
            <person name="Goeker M."/>
        </authorList>
    </citation>
    <scope>NUCLEOTIDE SEQUENCE [LARGE SCALE GENOMIC DNA]</scope>
    <source>
        <strain evidence="4 5">DSM 45499</strain>
    </source>
</reference>
<keyword evidence="1 2" id="KW-0129">CBS domain</keyword>
<dbReference type="SMART" id="SM00116">
    <property type="entry name" value="CBS"/>
    <property type="match status" value="2"/>
</dbReference>
<protein>
    <submittedName>
        <fullName evidence="4">CBS domain protein</fullName>
    </submittedName>
</protein>
<evidence type="ECO:0000313" key="4">
    <source>
        <dbReference type="EMBL" id="TDV44110.1"/>
    </source>
</evidence>
<dbReference type="OrthoDB" id="3626971at2"/>
<dbReference type="AlphaFoldDB" id="A0A4R7V5A3"/>
<dbReference type="InterPro" id="IPR046342">
    <property type="entry name" value="CBS_dom_sf"/>
</dbReference>
<dbReference type="Pfam" id="PF04972">
    <property type="entry name" value="BON"/>
    <property type="match status" value="1"/>
</dbReference>
<sequence>MKVITGVPVPTVGSVMTRCPVSVRAGAPFATVAAVLARNAIGAVPVVDDVGVLIGVVSAGDLIGGRDGAGSTARDLMNPHPHTVGESTTVPTAARLLVGAGVRRLYVTDRGRLTGVVSRRDLLTTYLRADDEIRADVERVMADQPSLVVSVRDGVVLLLGRVEWRSARASLAERVRTVPGVVDVLNRVGYVFDDAVRARVLEGHR</sequence>
<dbReference type="PROSITE" id="PS51371">
    <property type="entry name" value="CBS"/>
    <property type="match status" value="2"/>
</dbReference>
<evidence type="ECO:0000259" key="3">
    <source>
        <dbReference type="PROSITE" id="PS51371"/>
    </source>
</evidence>